<accession>A0A4V3RK84</accession>
<evidence type="ECO:0000313" key="4">
    <source>
        <dbReference type="EMBL" id="TGY38820.1"/>
    </source>
</evidence>
<dbReference type="Proteomes" id="UP000309566">
    <property type="component" value="Unassembled WGS sequence"/>
</dbReference>
<keyword evidence="1 2" id="KW-0732">Signal</keyword>
<evidence type="ECO:0000313" key="5">
    <source>
        <dbReference type="Proteomes" id="UP000309566"/>
    </source>
</evidence>
<feature type="chain" id="PRO_5020784170" evidence="2">
    <location>
        <begin position="19"/>
        <end position="488"/>
    </location>
</feature>
<protein>
    <submittedName>
        <fullName evidence="4">S-layer protein</fullName>
    </submittedName>
</protein>
<name>A0A4V3RK84_9BACE</name>
<reference evidence="4 5" key="1">
    <citation type="submission" date="2019-04" db="EMBL/GenBank/DDBJ databases">
        <title>Microbes associate with the intestines of laboratory mice.</title>
        <authorList>
            <person name="Navarre W."/>
            <person name="Wong E."/>
            <person name="Huang K."/>
            <person name="Tropini C."/>
            <person name="Ng K."/>
            <person name="Yu B."/>
        </authorList>
    </citation>
    <scope>NUCLEOTIDE SEQUENCE [LARGE SCALE GENOMIC DNA]</scope>
    <source>
        <strain evidence="4 5">NM63_1-25</strain>
    </source>
</reference>
<comment type="caution">
    <text evidence="4">The sequence shown here is derived from an EMBL/GenBank/DDBJ whole genome shotgun (WGS) entry which is preliminary data.</text>
</comment>
<dbReference type="EMBL" id="SRYX01000017">
    <property type="protein sequence ID" value="TGY38820.1"/>
    <property type="molecule type" value="Genomic_DNA"/>
</dbReference>
<evidence type="ECO:0000256" key="1">
    <source>
        <dbReference type="ARBA" id="ARBA00022729"/>
    </source>
</evidence>
<dbReference type="SUPFAM" id="SSF51445">
    <property type="entry name" value="(Trans)glycosidases"/>
    <property type="match status" value="1"/>
</dbReference>
<gene>
    <name evidence="4" type="ORF">E5353_06325</name>
</gene>
<dbReference type="PANTHER" id="PTHR43405:SF1">
    <property type="entry name" value="GLYCOSYL HYDROLASE DIGH"/>
    <property type="match status" value="1"/>
</dbReference>
<organism evidence="4 5">
    <name type="scientific">Bacteroides caecimuris</name>
    <dbReference type="NCBI Taxonomy" id="1796613"/>
    <lineage>
        <taxon>Bacteria</taxon>
        <taxon>Pseudomonadati</taxon>
        <taxon>Bacteroidota</taxon>
        <taxon>Bacteroidia</taxon>
        <taxon>Bacteroidales</taxon>
        <taxon>Bacteroidaceae</taxon>
        <taxon>Bacteroides</taxon>
    </lineage>
</organism>
<dbReference type="InterPro" id="IPR017853">
    <property type="entry name" value="GH"/>
</dbReference>
<dbReference type="InterPro" id="IPR003790">
    <property type="entry name" value="GHL10"/>
</dbReference>
<dbReference type="Gene3D" id="3.20.20.80">
    <property type="entry name" value="Glycosidases"/>
    <property type="match status" value="1"/>
</dbReference>
<feature type="domain" description="Glycosyl hydrolase-like 10" evidence="3">
    <location>
        <begin position="24"/>
        <end position="315"/>
    </location>
</feature>
<dbReference type="InterPro" id="IPR013783">
    <property type="entry name" value="Ig-like_fold"/>
</dbReference>
<dbReference type="AlphaFoldDB" id="A0A4V3RK84"/>
<dbReference type="InterPro" id="IPR052177">
    <property type="entry name" value="Divisome_Glycosyl_Hydrolase"/>
</dbReference>
<evidence type="ECO:0000259" key="3">
    <source>
        <dbReference type="Pfam" id="PF02638"/>
    </source>
</evidence>
<dbReference type="Gene3D" id="2.60.40.10">
    <property type="entry name" value="Immunoglobulins"/>
    <property type="match status" value="1"/>
</dbReference>
<evidence type="ECO:0000256" key="2">
    <source>
        <dbReference type="SAM" id="SignalP"/>
    </source>
</evidence>
<dbReference type="RefSeq" id="WP_135999284.1">
    <property type="nucleotide sequence ID" value="NZ_SRYX01000017.1"/>
</dbReference>
<feature type="signal peptide" evidence="2">
    <location>
        <begin position="1"/>
        <end position="18"/>
    </location>
</feature>
<sequence>MRRYIFILSLLFPFLSVAAQPKHEVRAAWLTALYGLDWPRTRALSPQSICKQKEELVDILDKLKAANFNTVLFQTRTRGDVLYPSSIEPFNAILTGKPGENPGYDPLAFAIEECHKRGMECHAWMVTIPLGNRKHVASLGNRSVTKRMKDICVPYKNEYFLNPGHPGTKEYLMKLVREVVSRYDIDGVHFDYLRYPENAPLFPDKYDFRRYGKGRTIEQWRRDNISEIVRYIYKGVKAMKPWVKLSASPVGKYRDTSRYSSRGWNAFFTVYQDPQGWLGEGIIDQIYPMMYFQGNSFYPFALDWQEQSNGRQVIPGLGIYFLHPDEGKWTRDEIDRQINFIRNHKMAGEGHYRVKYLMENTQGIYDELAENFYAYPALQPPMPWLDNVPPTAPSELKITNIDHGYTELTWQAATDNDQRNKPMYVIYASNEYPVDIGRPENIVAQNIRETSYIYAPILPWNAKKHFAVTAIDRYGNESVAAQEQTAQQ</sequence>
<proteinExistence type="predicted"/>
<dbReference type="Pfam" id="PF02638">
    <property type="entry name" value="GHL10"/>
    <property type="match status" value="1"/>
</dbReference>
<dbReference type="PANTHER" id="PTHR43405">
    <property type="entry name" value="GLYCOSYL HYDROLASE DIGH"/>
    <property type="match status" value="1"/>
</dbReference>